<dbReference type="Pfam" id="PF13641">
    <property type="entry name" value="Glyco_tranf_2_3"/>
    <property type="match status" value="1"/>
</dbReference>
<dbReference type="Proteomes" id="UP000611762">
    <property type="component" value="Unassembled WGS sequence"/>
</dbReference>
<evidence type="ECO:0000313" key="6">
    <source>
        <dbReference type="Proteomes" id="UP000611762"/>
    </source>
</evidence>
<evidence type="ECO:0000256" key="2">
    <source>
        <dbReference type="ARBA" id="ARBA00022676"/>
    </source>
</evidence>
<proteinExistence type="inferred from homology"/>
<evidence type="ECO:0000256" key="4">
    <source>
        <dbReference type="SAM" id="Phobius"/>
    </source>
</evidence>
<dbReference type="Gene3D" id="3.90.550.10">
    <property type="entry name" value="Spore Coat Polysaccharide Biosynthesis Protein SpsA, Chain A"/>
    <property type="match status" value="1"/>
</dbReference>
<feature type="transmembrane region" description="Helical" evidence="4">
    <location>
        <begin position="378"/>
        <end position="399"/>
    </location>
</feature>
<keyword evidence="4" id="KW-1133">Transmembrane helix</keyword>
<feature type="transmembrane region" description="Helical" evidence="4">
    <location>
        <begin position="298"/>
        <end position="331"/>
    </location>
</feature>
<feature type="transmembrane region" description="Helical" evidence="4">
    <location>
        <begin position="351"/>
        <end position="371"/>
    </location>
</feature>
<reference evidence="5" key="1">
    <citation type="submission" date="2020-08" db="EMBL/GenBank/DDBJ databases">
        <title>Genome public.</title>
        <authorList>
            <person name="Liu C."/>
            <person name="Sun Q."/>
        </authorList>
    </citation>
    <scope>NUCLEOTIDE SEQUENCE</scope>
    <source>
        <strain evidence="5">H8</strain>
    </source>
</reference>
<dbReference type="PANTHER" id="PTHR43630">
    <property type="entry name" value="POLY-BETA-1,6-N-ACETYL-D-GLUCOSAMINE SYNTHASE"/>
    <property type="match status" value="1"/>
</dbReference>
<feature type="transmembrane region" description="Helical" evidence="4">
    <location>
        <begin position="12"/>
        <end position="35"/>
    </location>
</feature>
<dbReference type="EMBL" id="JACRSU010000004">
    <property type="protein sequence ID" value="MBC8541467.1"/>
    <property type="molecule type" value="Genomic_DNA"/>
</dbReference>
<dbReference type="InterPro" id="IPR029044">
    <property type="entry name" value="Nucleotide-diphossugar_trans"/>
</dbReference>
<keyword evidence="6" id="KW-1185">Reference proteome</keyword>
<sequence>MNLNLEIVPYINYIFAVIFILCVGYQFIYIFVPFMKGGRKLKTKKMYHYAVLIPARNEEKVIPHLIASIKGQTYPSDMIDIFVIADNCTDNTAKAALEAGAFCVYQRDNKELVGKGYALDFALAKIREDYPDNDYAGYFVFDADNLLDERYIEEMNKMFSNGKRIITSYRNTKNYGTSWVSAGCSLWYLRESRFLNHPRTLLNTSCAISGTGFLVHREVLEKVGGWKFFLLTEDIEFTLHHVLEGECISYCDKAVLYDEQPVKFKQSWRQRMRWTKGSMQVTQKYFFKMVKGIFTGKGFACFDLAVATMIPLILTVLAFAVYVVFITLGLIFRLNVDVILRSLLETFVNSYFMLLGIGAVTTISEWTKIFAPMRKKILYTFTFPFFMLTYIPITIVALFTKNVSWKPIYHLEAKSLNDVR</sequence>
<dbReference type="RefSeq" id="WP_249313500.1">
    <property type="nucleotide sequence ID" value="NZ_JACRSU010000004.1"/>
</dbReference>
<keyword evidence="3" id="KW-0808">Transferase</keyword>
<dbReference type="GO" id="GO:0016757">
    <property type="term" value="F:glycosyltransferase activity"/>
    <property type="evidence" value="ECO:0007669"/>
    <property type="project" value="UniProtKB-KW"/>
</dbReference>
<dbReference type="AlphaFoldDB" id="A0A926DPJ1"/>
<dbReference type="CDD" id="cd06438">
    <property type="entry name" value="EpsO_like"/>
    <property type="match status" value="1"/>
</dbReference>
<keyword evidence="4" id="KW-0472">Membrane</keyword>
<dbReference type="PANTHER" id="PTHR43630:SF1">
    <property type="entry name" value="POLY-BETA-1,6-N-ACETYL-D-GLUCOSAMINE SYNTHASE"/>
    <property type="match status" value="1"/>
</dbReference>
<comment type="caution">
    <text evidence="5">The sequence shown here is derived from an EMBL/GenBank/DDBJ whole genome shotgun (WGS) entry which is preliminary data.</text>
</comment>
<name>A0A926DPJ1_9FIRM</name>
<keyword evidence="2" id="KW-0328">Glycosyltransferase</keyword>
<organism evidence="5 6">
    <name type="scientific">Congzhengia minquanensis</name>
    <dbReference type="NCBI Taxonomy" id="2763657"/>
    <lineage>
        <taxon>Bacteria</taxon>
        <taxon>Bacillati</taxon>
        <taxon>Bacillota</taxon>
        <taxon>Clostridia</taxon>
        <taxon>Eubacteriales</taxon>
        <taxon>Oscillospiraceae</taxon>
        <taxon>Congzhengia</taxon>
    </lineage>
</organism>
<comment type="similarity">
    <text evidence="1">Belongs to the glycosyltransferase 2 family.</text>
</comment>
<evidence type="ECO:0000256" key="1">
    <source>
        <dbReference type="ARBA" id="ARBA00006739"/>
    </source>
</evidence>
<dbReference type="SUPFAM" id="SSF53448">
    <property type="entry name" value="Nucleotide-diphospho-sugar transferases"/>
    <property type="match status" value="1"/>
</dbReference>
<accession>A0A926DPJ1</accession>
<protein>
    <submittedName>
        <fullName evidence="5">Glycosyltransferase family 2 protein</fullName>
    </submittedName>
</protein>
<keyword evidence="4" id="KW-0812">Transmembrane</keyword>
<gene>
    <name evidence="5" type="ORF">H8698_10815</name>
</gene>
<evidence type="ECO:0000256" key="3">
    <source>
        <dbReference type="ARBA" id="ARBA00022679"/>
    </source>
</evidence>
<evidence type="ECO:0000313" key="5">
    <source>
        <dbReference type="EMBL" id="MBC8541467.1"/>
    </source>
</evidence>